<protein>
    <submittedName>
        <fullName evidence="4">RNA-directed RNA polymerase</fullName>
    </submittedName>
</protein>
<dbReference type="WBParaSite" id="Pan_g18637.t1">
    <property type="protein sequence ID" value="Pan_g18637.t1"/>
    <property type="gene ID" value="Pan_g18637"/>
</dbReference>
<reference evidence="4" key="2">
    <citation type="submission" date="2020-10" db="UniProtKB">
        <authorList>
            <consortium name="WormBaseParasite"/>
        </authorList>
    </citation>
    <scope>IDENTIFICATION</scope>
</reference>
<dbReference type="Pfam" id="PF26253">
    <property type="entry name" value="RdRP_head"/>
    <property type="match status" value="1"/>
</dbReference>
<proteinExistence type="predicted"/>
<organism evidence="3 4">
    <name type="scientific">Panagrellus redivivus</name>
    <name type="common">Microworm</name>
    <dbReference type="NCBI Taxonomy" id="6233"/>
    <lineage>
        <taxon>Eukaryota</taxon>
        <taxon>Metazoa</taxon>
        <taxon>Ecdysozoa</taxon>
        <taxon>Nematoda</taxon>
        <taxon>Chromadorea</taxon>
        <taxon>Rhabditida</taxon>
        <taxon>Tylenchina</taxon>
        <taxon>Panagrolaimomorpha</taxon>
        <taxon>Panagrolaimoidea</taxon>
        <taxon>Panagrolaimidae</taxon>
        <taxon>Panagrellus</taxon>
    </lineage>
</organism>
<dbReference type="InterPro" id="IPR056654">
    <property type="entry name" value="DUF7752"/>
</dbReference>
<accession>A0A7E4ZUQ1</accession>
<keyword evidence="3" id="KW-1185">Reference proteome</keyword>
<dbReference type="Proteomes" id="UP000492821">
    <property type="component" value="Unassembled WGS sequence"/>
</dbReference>
<reference evidence="3" key="1">
    <citation type="journal article" date="2013" name="Genetics">
        <title>The draft genome and transcriptome of Panagrellus redivivus are shaped by the harsh demands of a free-living lifestyle.</title>
        <authorList>
            <person name="Srinivasan J."/>
            <person name="Dillman A.R."/>
            <person name="Macchietto M.G."/>
            <person name="Heikkinen L."/>
            <person name="Lakso M."/>
            <person name="Fracchia K.M."/>
            <person name="Antoshechkin I."/>
            <person name="Mortazavi A."/>
            <person name="Wong G."/>
            <person name="Sternberg P.W."/>
        </authorList>
    </citation>
    <scope>NUCLEOTIDE SEQUENCE [LARGE SCALE GENOMIC DNA]</scope>
    <source>
        <strain evidence="3">MT8872</strain>
    </source>
</reference>
<dbReference type="InterPro" id="IPR007855">
    <property type="entry name" value="RDRP"/>
</dbReference>
<evidence type="ECO:0000313" key="4">
    <source>
        <dbReference type="WBParaSite" id="Pan_g18637.t1"/>
    </source>
</evidence>
<feature type="domain" description="DUF7752" evidence="1">
    <location>
        <begin position="260"/>
        <end position="348"/>
    </location>
</feature>
<dbReference type="InterPro" id="IPR058752">
    <property type="entry name" value="RDRP_C_head"/>
</dbReference>
<dbReference type="GO" id="GO:0030422">
    <property type="term" value="P:siRNA processing"/>
    <property type="evidence" value="ECO:0007669"/>
    <property type="project" value="TreeGrafter"/>
</dbReference>
<feature type="domain" description="RDRP C-terminal head" evidence="2">
    <location>
        <begin position="67"/>
        <end position="211"/>
    </location>
</feature>
<dbReference type="PANTHER" id="PTHR23079:SF55">
    <property type="entry name" value="RNA-DIRECTED RNA POLYMERASE"/>
    <property type="match status" value="1"/>
</dbReference>
<evidence type="ECO:0000313" key="3">
    <source>
        <dbReference type="Proteomes" id="UP000492821"/>
    </source>
</evidence>
<sequence>MAPLQKFWVNKEPPERVERYPDFMSKDHRPFYQSNRLMGHVHRKIQQFVDSVGAFIDSDADLAVLDEYVDLEGWEQYESEAEVIYENFTEELQRLLMNFGIKNEAELFSQCFTDIKFRQLRNQESDNLSGFSTASLIQKHLYGILGRYRKEFFAEMRGGSDKNPQDPRTYLLTRFAHVLTSKLRQKAVAYYKVAYRAGNFLSFPWVVWDVIDIVRMDKRPLVKYDPRGEHLSAEIERITSDNYHLFILRIVKEAPAVLPYLDRYDGLGTMLHCLWQWKERRESLSVISDAEIVYIFMLYACGEMFTSPAIIRHPHELPDSPIINLQTRPGGLGRMLLGFFITISRDDFFDYPQNWLVTHTFGFPVTEDFCDIAKWRLLHAAARDTYFKQPIHRHARRNLYHRSHAILRTLHQRCPHAPSVPSDWLYPHCLARPRRHDCPQSPA</sequence>
<dbReference type="GO" id="GO:0003968">
    <property type="term" value="F:RNA-directed RNA polymerase activity"/>
    <property type="evidence" value="ECO:0007669"/>
    <property type="project" value="InterPro"/>
</dbReference>
<name>A0A7E4ZUQ1_PANRE</name>
<dbReference type="GO" id="GO:0031380">
    <property type="term" value="C:nuclear RNA-directed RNA polymerase complex"/>
    <property type="evidence" value="ECO:0007669"/>
    <property type="project" value="TreeGrafter"/>
</dbReference>
<evidence type="ECO:0000259" key="2">
    <source>
        <dbReference type="Pfam" id="PF26253"/>
    </source>
</evidence>
<dbReference type="PANTHER" id="PTHR23079">
    <property type="entry name" value="RNA-DEPENDENT RNA POLYMERASE"/>
    <property type="match status" value="1"/>
</dbReference>
<dbReference type="Pfam" id="PF24934">
    <property type="entry name" value="DUF7752"/>
    <property type="match status" value="1"/>
</dbReference>
<evidence type="ECO:0000259" key="1">
    <source>
        <dbReference type="Pfam" id="PF24934"/>
    </source>
</evidence>
<dbReference type="AlphaFoldDB" id="A0A7E4ZUQ1"/>